<sequence length="920" mass="99013">MPQTLRSTQTAHRLPRHAGRLSLLSLALLLACSKPDHFAQGQQSLSKGEYATAVVELKNAAQAQPDSLEVRIALADALERTGDTLGAEHQLRQALKSTPKDELVPRIALLMLDRMDVAKLDQEFHDRKLSTPAANSELHAVLALGHLALQHPDKAREELKDVTPSPTASLAKAQLLLADGQREKALAELEAVNAQGPANWWVLRATSRVQSSLGQREQALKTIQKAHEAAPWNRGLIGEYGEALLNAGRIEEATAQRDKLRKQAPGYFWTQYLNAALMARAGRYEEAHASALKVLAGVPDHLPATLIAASAELQKGETLMAEKRLLSIGKKHPNSIQRIQLLAQSYLRSGRLNDANDMIRNGLALDAENKQLLSLKADVALQRRDARLATQALEALLKSDPKDAYSLLRMAELQGGKSEATLGLLQRAAEATTDQGLQDRIIATVLRLGKPAEARKFAEDMVKAQPEQAQTRLSLAAVLRAQGDADGARKQVQTVLDKNPAYAPALSALELLASNEAQRAELLTRYAQAVKTKGSPAQTFMAYAAQLERAGQTDPSPLSVLEQGLSQFPDDIQLRDTVVEAYLLAGKPEKAISTAESGASANNAPATAVALLATTYQRLGKQSPALEAWRKAVAASPLRNDWKLQLAEMEAGANRHNEAASLLRSLLTSHPTDARAYRALALLVAKDKPSEAISVAKQMGQQEKLKNEALLLEGEVLLRQGKLDDALKQYSEAVKAGAIPAAAIARISVLDQAKRQPAAESELATLLRNLPKHPGVLQFAAQRAMANGQVEASLDYWKRAVELAPNNGALLNDYAWALVQSKKPGAVEVAQQAVAMTGNHPNAMDTLALALAQAGKQEAATKLLRSAFNLAPTVPSIRLHLASALNASGDKAGAAELIKNLRPEQLNADDKAALSRLRGA</sequence>
<accession>A0ABU3PHB5</accession>
<keyword evidence="2 3" id="KW-0802">TPR repeat</keyword>
<gene>
    <name evidence="4" type="primary">prsT</name>
    <name evidence="4" type="ORF">RQP53_21960</name>
</gene>
<keyword evidence="5" id="KW-1185">Reference proteome</keyword>
<comment type="caution">
    <text evidence="4">The sequence shown here is derived from an EMBL/GenBank/DDBJ whole genome shotgun (WGS) entry which is preliminary data.</text>
</comment>
<dbReference type="Pfam" id="PF13432">
    <property type="entry name" value="TPR_16"/>
    <property type="match status" value="5"/>
</dbReference>
<dbReference type="RefSeq" id="WP_315652844.1">
    <property type="nucleotide sequence ID" value="NZ_JAVXZY010000012.1"/>
</dbReference>
<proteinExistence type="predicted"/>
<dbReference type="PROSITE" id="PS51257">
    <property type="entry name" value="PROKAR_LIPOPROTEIN"/>
    <property type="match status" value="1"/>
</dbReference>
<dbReference type="SUPFAM" id="SSF48452">
    <property type="entry name" value="TPR-like"/>
    <property type="match status" value="4"/>
</dbReference>
<evidence type="ECO:0000256" key="1">
    <source>
        <dbReference type="ARBA" id="ARBA00022737"/>
    </source>
</evidence>
<organism evidence="4 5">
    <name type="scientific">Roseateles aquae</name>
    <dbReference type="NCBI Taxonomy" id="3077235"/>
    <lineage>
        <taxon>Bacteria</taxon>
        <taxon>Pseudomonadati</taxon>
        <taxon>Pseudomonadota</taxon>
        <taxon>Betaproteobacteria</taxon>
        <taxon>Burkholderiales</taxon>
        <taxon>Sphaerotilaceae</taxon>
        <taxon>Roseateles</taxon>
    </lineage>
</organism>
<dbReference type="SMART" id="SM00028">
    <property type="entry name" value="TPR"/>
    <property type="match status" value="8"/>
</dbReference>
<keyword evidence="1" id="KW-0677">Repeat</keyword>
<name>A0ABU3PHB5_9BURK</name>
<dbReference type="InterPro" id="IPR019734">
    <property type="entry name" value="TPR_rpt"/>
</dbReference>
<dbReference type="InterPro" id="IPR011990">
    <property type="entry name" value="TPR-like_helical_dom_sf"/>
</dbReference>
<evidence type="ECO:0000313" key="5">
    <source>
        <dbReference type="Proteomes" id="UP001246372"/>
    </source>
</evidence>
<dbReference type="PANTHER" id="PTHR45586">
    <property type="entry name" value="TPR REPEAT-CONTAINING PROTEIN PA4667"/>
    <property type="match status" value="1"/>
</dbReference>
<protein>
    <submittedName>
        <fullName evidence="4">PEP-CTERM system TPR-repeat protein PrsT</fullName>
    </submittedName>
</protein>
<dbReference type="Gene3D" id="1.25.40.10">
    <property type="entry name" value="Tetratricopeptide repeat domain"/>
    <property type="match status" value="5"/>
</dbReference>
<feature type="repeat" description="TPR" evidence="3">
    <location>
        <begin position="606"/>
        <end position="639"/>
    </location>
</feature>
<evidence type="ECO:0000256" key="2">
    <source>
        <dbReference type="ARBA" id="ARBA00022803"/>
    </source>
</evidence>
<dbReference type="InterPro" id="IPR051012">
    <property type="entry name" value="CellSynth/LPSAsmb/PSIAsmb"/>
</dbReference>
<dbReference type="InterPro" id="IPR014266">
    <property type="entry name" value="PEP-CTERM_TPR_PrsT"/>
</dbReference>
<evidence type="ECO:0000313" key="4">
    <source>
        <dbReference type="EMBL" id="MDT9001958.1"/>
    </source>
</evidence>
<dbReference type="EMBL" id="JAVXZY010000012">
    <property type="protein sequence ID" value="MDT9001958.1"/>
    <property type="molecule type" value="Genomic_DNA"/>
</dbReference>
<dbReference type="PROSITE" id="PS50005">
    <property type="entry name" value="TPR"/>
    <property type="match status" value="1"/>
</dbReference>
<reference evidence="4" key="1">
    <citation type="submission" date="2023-09" db="EMBL/GenBank/DDBJ databases">
        <title>Paucibacter sp. APW11 Genome sequencing and assembly.</title>
        <authorList>
            <person name="Kim I."/>
        </authorList>
    </citation>
    <scope>NUCLEOTIDE SEQUENCE</scope>
    <source>
        <strain evidence="4">APW11</strain>
    </source>
</reference>
<dbReference type="PANTHER" id="PTHR45586:SF1">
    <property type="entry name" value="LIPOPOLYSACCHARIDE ASSEMBLY PROTEIN B"/>
    <property type="match status" value="1"/>
</dbReference>
<dbReference type="Proteomes" id="UP001246372">
    <property type="component" value="Unassembled WGS sequence"/>
</dbReference>
<dbReference type="Pfam" id="PF14559">
    <property type="entry name" value="TPR_19"/>
    <property type="match status" value="1"/>
</dbReference>
<evidence type="ECO:0000256" key="3">
    <source>
        <dbReference type="PROSITE-ProRule" id="PRU00339"/>
    </source>
</evidence>
<dbReference type="NCBIfam" id="TIGR02917">
    <property type="entry name" value="PEP_TPR_lipo"/>
    <property type="match status" value="1"/>
</dbReference>